<sequence>MCKALKQAGKFVIITHRFVLIVSCPSLVELGKPEFRGVSADPQWVIESEIGLESVIHADSDQEVVHTVGSSPDTILRQNQHHPRKGVGTRTVRWSNPTTLPLLQTNLELASKEDAESLL</sequence>
<dbReference type="AlphaFoldDB" id="A0AAW0JYW9"/>
<proteinExistence type="predicted"/>
<protein>
    <submittedName>
        <fullName evidence="1">Uncharacterized protein</fullName>
    </submittedName>
</protein>
<organism evidence="1 2">
    <name type="scientific">Quercus suber</name>
    <name type="common">Cork oak</name>
    <dbReference type="NCBI Taxonomy" id="58331"/>
    <lineage>
        <taxon>Eukaryota</taxon>
        <taxon>Viridiplantae</taxon>
        <taxon>Streptophyta</taxon>
        <taxon>Embryophyta</taxon>
        <taxon>Tracheophyta</taxon>
        <taxon>Spermatophyta</taxon>
        <taxon>Magnoliopsida</taxon>
        <taxon>eudicotyledons</taxon>
        <taxon>Gunneridae</taxon>
        <taxon>Pentapetalae</taxon>
        <taxon>rosids</taxon>
        <taxon>fabids</taxon>
        <taxon>Fagales</taxon>
        <taxon>Fagaceae</taxon>
        <taxon>Quercus</taxon>
    </lineage>
</organism>
<comment type="caution">
    <text evidence="1">The sequence shown here is derived from an EMBL/GenBank/DDBJ whole genome shotgun (WGS) entry which is preliminary data.</text>
</comment>
<evidence type="ECO:0000313" key="2">
    <source>
        <dbReference type="Proteomes" id="UP000237347"/>
    </source>
</evidence>
<reference evidence="1 2" key="1">
    <citation type="journal article" date="2018" name="Sci. Data">
        <title>The draft genome sequence of cork oak.</title>
        <authorList>
            <person name="Ramos A.M."/>
            <person name="Usie A."/>
            <person name="Barbosa P."/>
            <person name="Barros P.M."/>
            <person name="Capote T."/>
            <person name="Chaves I."/>
            <person name="Simoes F."/>
            <person name="Abreu I."/>
            <person name="Carrasquinho I."/>
            <person name="Faro C."/>
            <person name="Guimaraes J.B."/>
            <person name="Mendonca D."/>
            <person name="Nobrega F."/>
            <person name="Rodrigues L."/>
            <person name="Saibo N.J.M."/>
            <person name="Varela M.C."/>
            <person name="Egas C."/>
            <person name="Matos J."/>
            <person name="Miguel C.M."/>
            <person name="Oliveira M.M."/>
            <person name="Ricardo C.P."/>
            <person name="Goncalves S."/>
        </authorList>
    </citation>
    <scope>NUCLEOTIDE SEQUENCE [LARGE SCALE GENOMIC DNA]</scope>
    <source>
        <strain evidence="2">cv. HL8</strain>
    </source>
</reference>
<accession>A0AAW0JYW9</accession>
<keyword evidence="2" id="KW-1185">Reference proteome</keyword>
<dbReference type="Proteomes" id="UP000237347">
    <property type="component" value="Unassembled WGS sequence"/>
</dbReference>
<gene>
    <name evidence="1" type="ORF">CFP56_026685</name>
</gene>
<name>A0AAW0JYW9_QUESU</name>
<dbReference type="Gramene" id="rna-CFP56_53135">
    <property type="protein sequence ID" value="cds-POE45998.1"/>
    <property type="gene ID" value="gene-CFP56_53135"/>
</dbReference>
<dbReference type="EMBL" id="PKMF04000429">
    <property type="protein sequence ID" value="KAK7832234.1"/>
    <property type="molecule type" value="Genomic_DNA"/>
</dbReference>
<evidence type="ECO:0000313" key="1">
    <source>
        <dbReference type="EMBL" id="KAK7832234.1"/>
    </source>
</evidence>